<name>S8A2Y9_DACHA</name>
<accession>S8A2Y9</accession>
<dbReference type="HOGENOM" id="CLU_1806103_0_0_1"/>
<dbReference type="OrthoDB" id="2999773at2759"/>
<dbReference type="AlphaFoldDB" id="S8A2Y9"/>
<reference evidence="2" key="2">
    <citation type="submission" date="2013-04" db="EMBL/GenBank/DDBJ databases">
        <title>Genomic mechanisms accounting for the adaptation to parasitism in nematode-trapping fungi.</title>
        <authorList>
            <person name="Ahren D.G."/>
        </authorList>
    </citation>
    <scope>NUCLEOTIDE SEQUENCE [LARGE SCALE GENOMIC DNA]</scope>
    <source>
        <strain evidence="2">CBS 200.50</strain>
    </source>
</reference>
<reference evidence="1 2" key="1">
    <citation type="journal article" date="2013" name="PLoS Genet.">
        <title>Genomic mechanisms accounting for the adaptation to parasitism in nematode-trapping fungi.</title>
        <authorList>
            <person name="Meerupati T."/>
            <person name="Andersson K.M."/>
            <person name="Friman E."/>
            <person name="Kumar D."/>
            <person name="Tunlid A."/>
            <person name="Ahren D."/>
        </authorList>
    </citation>
    <scope>NUCLEOTIDE SEQUENCE [LARGE SCALE GENOMIC DNA]</scope>
    <source>
        <strain evidence="1 2">CBS 200.50</strain>
    </source>
</reference>
<keyword evidence="2" id="KW-1185">Reference proteome</keyword>
<comment type="caution">
    <text evidence="1">The sequence shown here is derived from an EMBL/GenBank/DDBJ whole genome shotgun (WGS) entry which is preliminary data.</text>
</comment>
<proteinExistence type="predicted"/>
<evidence type="ECO:0000313" key="1">
    <source>
        <dbReference type="EMBL" id="EPS35526.1"/>
    </source>
</evidence>
<gene>
    <name evidence="1" type="ORF">H072_11044</name>
</gene>
<dbReference type="EMBL" id="AQGS01001127">
    <property type="protein sequence ID" value="EPS35526.1"/>
    <property type="molecule type" value="Genomic_DNA"/>
</dbReference>
<protein>
    <submittedName>
        <fullName evidence="1">Uncharacterized protein</fullName>
    </submittedName>
</protein>
<evidence type="ECO:0000313" key="2">
    <source>
        <dbReference type="Proteomes" id="UP000015100"/>
    </source>
</evidence>
<organism evidence="1 2">
    <name type="scientific">Dactylellina haptotyla (strain CBS 200.50)</name>
    <name type="common">Nematode-trapping fungus</name>
    <name type="synonym">Monacrosporium haptotylum</name>
    <dbReference type="NCBI Taxonomy" id="1284197"/>
    <lineage>
        <taxon>Eukaryota</taxon>
        <taxon>Fungi</taxon>
        <taxon>Dikarya</taxon>
        <taxon>Ascomycota</taxon>
        <taxon>Pezizomycotina</taxon>
        <taxon>Orbiliomycetes</taxon>
        <taxon>Orbiliales</taxon>
        <taxon>Orbiliaceae</taxon>
        <taxon>Dactylellina</taxon>
    </lineage>
</organism>
<dbReference type="Proteomes" id="UP000015100">
    <property type="component" value="Unassembled WGS sequence"/>
</dbReference>
<sequence>MPDIRQLWFISLKSDFRDQADYWRRFDHWQFFFPNTPVRRMGDLGDGIMVDVNGSPFTGFSAIVEPANAQRTDVEFDAKLLMPEIDLDDVRRIVKDLGGLSRSENPDSGEPNCQNWLYILAGMCEEEGIMGEHVKRFLKAIKQR</sequence>